<sequence>MKNFVQAGENITVTAAAAATSGDGVKIGSLFGIAAGDAETGDPLVLVTAGVFDMPKVAADDITLGAAVYWRSSDGLVTTTASGNTKVGVAVTAAGNGAASVRVRLNGAF</sequence>
<protein>
    <submittedName>
        <fullName evidence="1">DUF2190 family protein</fullName>
    </submittedName>
</protein>
<gene>
    <name evidence="1" type="ORF">EOW65_17300</name>
</gene>
<dbReference type="AlphaFoldDB" id="A0A443L7U3"/>
<reference evidence="1 2" key="1">
    <citation type="submission" date="2019-01" db="EMBL/GenBank/DDBJ databases">
        <title>Sinorhodobacter populi sp. nov. isolated from the symptomatic bark tissue of Populus euramericana canker.</title>
        <authorList>
            <person name="Xu G."/>
        </authorList>
    </citation>
    <scope>NUCLEOTIDE SEQUENCE [LARGE SCALE GENOMIC DNA]</scope>
    <source>
        <strain evidence="1 2">CCTCC AB2012026</strain>
    </source>
</reference>
<dbReference type="Pfam" id="PF09956">
    <property type="entry name" value="Phage_cement_2"/>
    <property type="match status" value="1"/>
</dbReference>
<dbReference type="EMBL" id="SAVB01000026">
    <property type="protein sequence ID" value="RWR45101.1"/>
    <property type="molecule type" value="Genomic_DNA"/>
</dbReference>
<organism evidence="1 2">
    <name type="scientific">Paenirhodobacter ferrireducens</name>
    <dbReference type="NCBI Taxonomy" id="1215032"/>
    <lineage>
        <taxon>Bacteria</taxon>
        <taxon>Pseudomonadati</taxon>
        <taxon>Pseudomonadota</taxon>
        <taxon>Alphaproteobacteria</taxon>
        <taxon>Rhodobacterales</taxon>
        <taxon>Rhodobacter group</taxon>
        <taxon>Paenirhodobacter</taxon>
    </lineage>
</organism>
<dbReference type="RefSeq" id="WP_128151583.1">
    <property type="nucleotide sequence ID" value="NZ_SAVB01000026.1"/>
</dbReference>
<dbReference type="OrthoDB" id="5365964at2"/>
<dbReference type="PIRSF" id="PIRSF030771">
    <property type="entry name" value="UCP030771"/>
    <property type="match status" value="1"/>
</dbReference>
<dbReference type="InterPro" id="IPR011231">
    <property type="entry name" value="Phage_VT1-Sakai_H0018"/>
</dbReference>
<comment type="caution">
    <text evidence="1">The sequence shown here is derived from an EMBL/GenBank/DDBJ whole genome shotgun (WGS) entry which is preliminary data.</text>
</comment>
<accession>A0A443L7U3</accession>
<evidence type="ECO:0000313" key="1">
    <source>
        <dbReference type="EMBL" id="RWR45101.1"/>
    </source>
</evidence>
<name>A0A443L7U3_9RHOB</name>
<proteinExistence type="predicted"/>
<evidence type="ECO:0000313" key="2">
    <source>
        <dbReference type="Proteomes" id="UP000286594"/>
    </source>
</evidence>
<dbReference type="Proteomes" id="UP000286594">
    <property type="component" value="Unassembled WGS sequence"/>
</dbReference>
<keyword evidence="2" id="KW-1185">Reference proteome</keyword>